<reference evidence="2 3" key="2">
    <citation type="submission" date="2018-11" db="EMBL/GenBank/DDBJ databases">
        <authorList>
            <consortium name="Pathogen Informatics"/>
        </authorList>
    </citation>
    <scope>NUCLEOTIDE SEQUENCE [LARGE SCALE GENOMIC DNA]</scope>
</reference>
<evidence type="ECO:0000256" key="1">
    <source>
        <dbReference type="SAM" id="MobiDB-lite"/>
    </source>
</evidence>
<dbReference type="SUPFAM" id="SSF57850">
    <property type="entry name" value="RING/U-box"/>
    <property type="match status" value="1"/>
</dbReference>
<sequence length="311" mass="35048">MIQSIDEHRNLNRTRRRLQEIDAGIRRPSTPPFTSSYSLSRRAIQCINTLPVSTVRIKKQLVKQSSPSCNVASSGENLESVNDFLLEYEFYPDRKCGHKLYTLIPSQPVVVKSDDHKPECDICLYKWLAKAETCPKCRKNVVNTLRLLLSREGENTRTHSQSSLNLPPSPIPPPVNFTSVDTERRQNIPASVVVRHNRTSTLRLELARNRRATNIELDRATYSRGSPCSQPGIISNILRQTLMHNEENPSASTPIVPSSEANGENSICNEVIHSANSKGDETSKRDSTGEPRQKAAEAAMQRYEQFRKKAN</sequence>
<dbReference type="OrthoDB" id="8062037at2759"/>
<evidence type="ECO:0000313" key="4">
    <source>
        <dbReference type="WBParaSite" id="HDID_0000520301-mRNA-1"/>
    </source>
</evidence>
<accession>A0A0R3SJT8</accession>
<gene>
    <name evidence="2" type="ORF">HDID_LOCUS5201</name>
</gene>
<feature type="compositionally biased region" description="Basic and acidic residues" evidence="1">
    <location>
        <begin position="278"/>
        <end position="295"/>
    </location>
</feature>
<feature type="region of interest" description="Disordered" evidence="1">
    <location>
        <begin position="247"/>
        <end position="266"/>
    </location>
</feature>
<evidence type="ECO:0000313" key="2">
    <source>
        <dbReference type="EMBL" id="VDL57519.1"/>
    </source>
</evidence>
<organism evidence="4">
    <name type="scientific">Hymenolepis diminuta</name>
    <name type="common">Rat tapeworm</name>
    <dbReference type="NCBI Taxonomy" id="6216"/>
    <lineage>
        <taxon>Eukaryota</taxon>
        <taxon>Metazoa</taxon>
        <taxon>Spiralia</taxon>
        <taxon>Lophotrochozoa</taxon>
        <taxon>Platyhelminthes</taxon>
        <taxon>Cestoda</taxon>
        <taxon>Eucestoda</taxon>
        <taxon>Cyclophyllidea</taxon>
        <taxon>Hymenolepididae</taxon>
        <taxon>Hymenolepis</taxon>
    </lineage>
</organism>
<protein>
    <submittedName>
        <fullName evidence="4">RING-type domain-containing protein</fullName>
    </submittedName>
</protein>
<dbReference type="STRING" id="6216.A0A0R3SJT8"/>
<dbReference type="WBParaSite" id="HDID_0000520301-mRNA-1">
    <property type="protein sequence ID" value="HDID_0000520301-mRNA-1"/>
    <property type="gene ID" value="HDID_0000520301"/>
</dbReference>
<proteinExistence type="predicted"/>
<name>A0A0R3SJT8_HYMDI</name>
<dbReference type="Proteomes" id="UP000274504">
    <property type="component" value="Unassembled WGS sequence"/>
</dbReference>
<feature type="region of interest" description="Disordered" evidence="1">
    <location>
        <begin position="153"/>
        <end position="172"/>
    </location>
</feature>
<evidence type="ECO:0000313" key="3">
    <source>
        <dbReference type="Proteomes" id="UP000274504"/>
    </source>
</evidence>
<dbReference type="AlphaFoldDB" id="A0A0R3SJT8"/>
<reference evidence="4" key="1">
    <citation type="submission" date="2017-02" db="UniProtKB">
        <authorList>
            <consortium name="WormBaseParasite"/>
        </authorList>
    </citation>
    <scope>IDENTIFICATION</scope>
</reference>
<dbReference type="EMBL" id="UYSG01002470">
    <property type="protein sequence ID" value="VDL57519.1"/>
    <property type="molecule type" value="Genomic_DNA"/>
</dbReference>
<feature type="region of interest" description="Disordered" evidence="1">
    <location>
        <begin position="273"/>
        <end position="311"/>
    </location>
</feature>